<dbReference type="Pfam" id="PF00903">
    <property type="entry name" value="Glyoxalase"/>
    <property type="match status" value="2"/>
</dbReference>
<evidence type="ECO:0000259" key="1">
    <source>
        <dbReference type="PROSITE" id="PS51819"/>
    </source>
</evidence>
<dbReference type="PROSITE" id="PS51819">
    <property type="entry name" value="VOC"/>
    <property type="match status" value="2"/>
</dbReference>
<organism evidence="2 3">
    <name type="scientific">Pseudoalteromonas fenneropenaei</name>
    <dbReference type="NCBI Taxonomy" id="1737459"/>
    <lineage>
        <taxon>Bacteria</taxon>
        <taxon>Pseudomonadati</taxon>
        <taxon>Pseudomonadota</taxon>
        <taxon>Gammaproteobacteria</taxon>
        <taxon>Alteromonadales</taxon>
        <taxon>Pseudoalteromonadaceae</taxon>
        <taxon>Pseudoalteromonas</taxon>
    </lineage>
</organism>
<dbReference type="Gene3D" id="3.10.180.10">
    <property type="entry name" value="2,3-Dihydroxybiphenyl 1,2-Dioxygenase, domain 1"/>
    <property type="match status" value="2"/>
</dbReference>
<keyword evidence="3" id="KW-1185">Reference proteome</keyword>
<sequence length="266" mass="29277">MAIVSASPLNTFCWAELCSNDWQAAKTFYLNLFDWTAVDQPIGEDFYYTLMQKQGVDVAAMYQMMPMQAEQGVPSHWLGYVAVDNVDAMAEKAIGLGAKVLCEPHDVPAAGRTVMLEEPGGAVFSLWQANGHPGTQRKLETNVPYWHELATKDAQQSRSFYCGLFGWQAELKPMEGFDYTLFCVDGSPIAGMMQMTAEWGNIPPHWMIYFAVANTDAMLTKVEQLGGQVCVPATDIPEVGRFAVITDPSGAVCSILQSCMNDVCDD</sequence>
<gene>
    <name evidence="2" type="ORF">ACFOEE_13315</name>
</gene>
<reference evidence="3" key="1">
    <citation type="journal article" date="2019" name="Int. J. Syst. Evol. Microbiol.">
        <title>The Global Catalogue of Microorganisms (GCM) 10K type strain sequencing project: providing services to taxonomists for standard genome sequencing and annotation.</title>
        <authorList>
            <consortium name="The Broad Institute Genomics Platform"/>
            <consortium name="The Broad Institute Genome Sequencing Center for Infectious Disease"/>
            <person name="Wu L."/>
            <person name="Ma J."/>
        </authorList>
    </citation>
    <scope>NUCLEOTIDE SEQUENCE [LARGE SCALE GENOMIC DNA]</scope>
    <source>
        <strain evidence="3">KCTC 42730</strain>
    </source>
</reference>
<feature type="domain" description="VOC" evidence="1">
    <location>
        <begin position="142"/>
        <end position="258"/>
    </location>
</feature>
<evidence type="ECO:0000313" key="2">
    <source>
        <dbReference type="EMBL" id="MFC3033501.1"/>
    </source>
</evidence>
<evidence type="ECO:0000313" key="3">
    <source>
        <dbReference type="Proteomes" id="UP001595453"/>
    </source>
</evidence>
<dbReference type="EMBL" id="JBHRSD010000023">
    <property type="protein sequence ID" value="MFC3033501.1"/>
    <property type="molecule type" value="Genomic_DNA"/>
</dbReference>
<feature type="domain" description="VOC" evidence="1">
    <location>
        <begin position="11"/>
        <end position="129"/>
    </location>
</feature>
<dbReference type="PANTHER" id="PTHR33993">
    <property type="entry name" value="GLYOXALASE-RELATED"/>
    <property type="match status" value="1"/>
</dbReference>
<dbReference type="SUPFAM" id="SSF54593">
    <property type="entry name" value="Glyoxalase/Bleomycin resistance protein/Dihydroxybiphenyl dioxygenase"/>
    <property type="match status" value="2"/>
</dbReference>
<dbReference type="InterPro" id="IPR037523">
    <property type="entry name" value="VOC_core"/>
</dbReference>
<protein>
    <submittedName>
        <fullName evidence="2">VOC family protein</fullName>
    </submittedName>
</protein>
<dbReference type="CDD" id="cd07247">
    <property type="entry name" value="SgaA_N_like"/>
    <property type="match status" value="2"/>
</dbReference>
<dbReference type="Proteomes" id="UP001595453">
    <property type="component" value="Unassembled WGS sequence"/>
</dbReference>
<name>A0ABV7CLQ7_9GAMM</name>
<dbReference type="InterPro" id="IPR029068">
    <property type="entry name" value="Glyas_Bleomycin-R_OHBP_Dase"/>
</dbReference>
<comment type="caution">
    <text evidence="2">The sequence shown here is derived from an EMBL/GenBank/DDBJ whole genome shotgun (WGS) entry which is preliminary data.</text>
</comment>
<proteinExistence type="predicted"/>
<dbReference type="RefSeq" id="WP_377125048.1">
    <property type="nucleotide sequence ID" value="NZ_JBHRSD010000023.1"/>
</dbReference>
<dbReference type="InterPro" id="IPR004360">
    <property type="entry name" value="Glyas_Fos-R_dOase_dom"/>
</dbReference>
<accession>A0ABV7CLQ7</accession>
<dbReference type="PANTHER" id="PTHR33993:SF14">
    <property type="entry name" value="GB|AAF24581.1"/>
    <property type="match status" value="1"/>
</dbReference>
<dbReference type="InterPro" id="IPR052164">
    <property type="entry name" value="Anthracycline_SecMetBiosynth"/>
</dbReference>